<dbReference type="InterPro" id="IPR036020">
    <property type="entry name" value="WW_dom_sf"/>
</dbReference>
<dbReference type="InterPro" id="IPR043145">
    <property type="entry name" value="Znf_ZZ_sf"/>
</dbReference>
<feature type="region of interest" description="Disordered" evidence="5">
    <location>
        <begin position="413"/>
        <end position="432"/>
    </location>
</feature>
<gene>
    <name evidence="8" type="ORF">NW762_010374</name>
</gene>
<evidence type="ECO:0000256" key="3">
    <source>
        <dbReference type="ARBA" id="ARBA00022833"/>
    </source>
</evidence>
<keyword evidence="1" id="KW-0479">Metal-binding</keyword>
<dbReference type="SUPFAM" id="SSF51045">
    <property type="entry name" value="WW domain"/>
    <property type="match status" value="1"/>
</dbReference>
<evidence type="ECO:0000256" key="1">
    <source>
        <dbReference type="ARBA" id="ARBA00022723"/>
    </source>
</evidence>
<feature type="compositionally biased region" description="Polar residues" evidence="5">
    <location>
        <begin position="74"/>
        <end position="86"/>
    </location>
</feature>
<organism evidence="8 9">
    <name type="scientific">Fusarium torreyae</name>
    <dbReference type="NCBI Taxonomy" id="1237075"/>
    <lineage>
        <taxon>Eukaryota</taxon>
        <taxon>Fungi</taxon>
        <taxon>Dikarya</taxon>
        <taxon>Ascomycota</taxon>
        <taxon>Pezizomycotina</taxon>
        <taxon>Sordariomycetes</taxon>
        <taxon>Hypocreomycetidae</taxon>
        <taxon>Hypocreales</taxon>
        <taxon>Nectriaceae</taxon>
        <taxon>Fusarium</taxon>
    </lineage>
</organism>
<evidence type="ECO:0000256" key="5">
    <source>
        <dbReference type="SAM" id="MobiDB-lite"/>
    </source>
</evidence>
<protein>
    <recommendedName>
        <fullName evidence="10">WW domain-containing protein</fullName>
    </recommendedName>
</protein>
<evidence type="ECO:0000256" key="2">
    <source>
        <dbReference type="ARBA" id="ARBA00022771"/>
    </source>
</evidence>
<keyword evidence="9" id="KW-1185">Reference proteome</keyword>
<dbReference type="GO" id="GO:0008270">
    <property type="term" value="F:zinc ion binding"/>
    <property type="evidence" value="ECO:0007669"/>
    <property type="project" value="UniProtKB-KW"/>
</dbReference>
<feature type="compositionally biased region" description="Basic and acidic residues" evidence="5">
    <location>
        <begin position="235"/>
        <end position="247"/>
    </location>
</feature>
<dbReference type="PROSITE" id="PS50020">
    <property type="entry name" value="WW_DOMAIN_2"/>
    <property type="match status" value="1"/>
</dbReference>
<evidence type="ECO:0000313" key="9">
    <source>
        <dbReference type="Proteomes" id="UP001152049"/>
    </source>
</evidence>
<evidence type="ECO:0000259" key="6">
    <source>
        <dbReference type="PROSITE" id="PS50020"/>
    </source>
</evidence>
<feature type="domain" description="WW" evidence="6">
    <location>
        <begin position="162"/>
        <end position="195"/>
    </location>
</feature>
<dbReference type="SMART" id="SM00291">
    <property type="entry name" value="ZnF_ZZ"/>
    <property type="match status" value="2"/>
</dbReference>
<comment type="caution">
    <text evidence="8">The sequence shown here is derived from an EMBL/GenBank/DDBJ whole genome shotgun (WGS) entry which is preliminary data.</text>
</comment>
<evidence type="ECO:0000313" key="8">
    <source>
        <dbReference type="EMBL" id="KAJ4253973.1"/>
    </source>
</evidence>
<dbReference type="PROSITE" id="PS50135">
    <property type="entry name" value="ZF_ZZ_2"/>
    <property type="match status" value="1"/>
</dbReference>
<accession>A0A9W8RS20</accession>
<dbReference type="SUPFAM" id="SSF57850">
    <property type="entry name" value="RING/U-box"/>
    <property type="match status" value="2"/>
</dbReference>
<feature type="domain" description="ZZ-type" evidence="7">
    <location>
        <begin position="352"/>
        <end position="411"/>
    </location>
</feature>
<keyword evidence="3" id="KW-0862">Zinc</keyword>
<feature type="compositionally biased region" description="Low complexity" evidence="5">
    <location>
        <begin position="31"/>
        <end position="60"/>
    </location>
</feature>
<dbReference type="Gene3D" id="3.30.60.90">
    <property type="match status" value="2"/>
</dbReference>
<dbReference type="AlphaFoldDB" id="A0A9W8RS20"/>
<feature type="compositionally biased region" description="Low complexity" evidence="5">
    <location>
        <begin position="422"/>
        <end position="432"/>
    </location>
</feature>
<keyword evidence="2 4" id="KW-0863">Zinc-finger</keyword>
<dbReference type="EMBL" id="JAOQAZ010000023">
    <property type="protein sequence ID" value="KAJ4253973.1"/>
    <property type="molecule type" value="Genomic_DNA"/>
</dbReference>
<dbReference type="OrthoDB" id="2444812at2759"/>
<feature type="region of interest" description="Disordered" evidence="5">
    <location>
        <begin position="207"/>
        <end position="249"/>
    </location>
</feature>
<dbReference type="Proteomes" id="UP001152049">
    <property type="component" value="Unassembled WGS sequence"/>
</dbReference>
<feature type="compositionally biased region" description="Polar residues" evidence="5">
    <location>
        <begin position="18"/>
        <end position="30"/>
    </location>
</feature>
<evidence type="ECO:0000259" key="7">
    <source>
        <dbReference type="PROSITE" id="PS50135"/>
    </source>
</evidence>
<reference evidence="8" key="1">
    <citation type="submission" date="2022-09" db="EMBL/GenBank/DDBJ databases">
        <title>Fusarium specimens isolated from Avocado Roots.</title>
        <authorList>
            <person name="Stajich J."/>
            <person name="Roper C."/>
            <person name="Heimlech-Rivalta G."/>
        </authorList>
    </citation>
    <scope>NUCLEOTIDE SEQUENCE</scope>
    <source>
        <strain evidence="8">CF00136</strain>
    </source>
</reference>
<proteinExistence type="predicted"/>
<feature type="compositionally biased region" description="Low complexity" evidence="5">
    <location>
        <begin position="87"/>
        <end position="99"/>
    </location>
</feature>
<sequence>MSFLNKFKKEFEGLNLSERLQGQQAGSPAPQSNGQNYQPYGNNSYPNQYQGQQQPYQNNGHSPYPGAQQPYNPPQNQHDSGFQPYNSQQSFSGQQSYGGHQPYNPGHAPSHSASSHTLQQPQHQQRPSSSGPITSPPGGPVVHSSPGALAPYGAPPGQGAPCPTPPRWIAHWSEHDRQWYYVETTGRSAWQAPSELPPLAGMPAFPGSINAMNHNRGHEQNLSHPPQPQYANPGDELRPSLQKEGKKSSSQMLLSAAGGFAAGGVAGYFVKDRIDKKKAKKRHGRDTADFADFVEYPDFELNLDCNVCNSHISGPYAHCKKCDNGDYDICRDCLAQGQTCDGDGKHNMVKVYPKYTCDICDETIRGNFYHCFRCNDGDWDTCQKCFDRGYTCHAPDRGETHDMTSLYIPDIHHKKRKGGNKSDTSSSSSDSD</sequence>
<evidence type="ECO:0000256" key="4">
    <source>
        <dbReference type="PROSITE-ProRule" id="PRU00228"/>
    </source>
</evidence>
<name>A0A9W8RS20_9HYPO</name>
<feature type="region of interest" description="Disordered" evidence="5">
    <location>
        <begin position="15"/>
        <end position="169"/>
    </location>
</feature>
<dbReference type="InterPro" id="IPR000433">
    <property type="entry name" value="Znf_ZZ"/>
</dbReference>
<evidence type="ECO:0008006" key="10">
    <source>
        <dbReference type="Google" id="ProtNLM"/>
    </source>
</evidence>
<feature type="compositionally biased region" description="Low complexity" evidence="5">
    <location>
        <begin position="107"/>
        <end position="133"/>
    </location>
</feature>
<dbReference type="InterPro" id="IPR001202">
    <property type="entry name" value="WW_dom"/>
</dbReference>
<feature type="compositionally biased region" description="Low complexity" evidence="5">
    <location>
        <begin position="140"/>
        <end position="161"/>
    </location>
</feature>